<evidence type="ECO:0000313" key="1">
    <source>
        <dbReference type="EMBL" id="SBP31345.1"/>
    </source>
</evidence>
<proteinExistence type="predicted"/>
<feature type="non-terminal residue" evidence="1">
    <location>
        <position position="1"/>
    </location>
</feature>
<dbReference type="AlphaFoldDB" id="A0A1A7YN57"/>
<organism evidence="1">
    <name type="scientific">Iconisemion striatum</name>
    <dbReference type="NCBI Taxonomy" id="60296"/>
    <lineage>
        <taxon>Eukaryota</taxon>
        <taxon>Metazoa</taxon>
        <taxon>Chordata</taxon>
        <taxon>Craniata</taxon>
        <taxon>Vertebrata</taxon>
        <taxon>Euteleostomi</taxon>
        <taxon>Actinopterygii</taxon>
        <taxon>Neopterygii</taxon>
        <taxon>Teleostei</taxon>
        <taxon>Neoteleostei</taxon>
        <taxon>Acanthomorphata</taxon>
        <taxon>Ovalentaria</taxon>
        <taxon>Atherinomorphae</taxon>
        <taxon>Cyprinodontiformes</taxon>
        <taxon>Nothobranchiidae</taxon>
        <taxon>Iconisemion</taxon>
    </lineage>
</organism>
<reference evidence="1" key="1">
    <citation type="submission" date="2016-05" db="EMBL/GenBank/DDBJ databases">
        <authorList>
            <person name="Lavstsen T."/>
            <person name="Jespersen J.S."/>
        </authorList>
    </citation>
    <scope>NUCLEOTIDE SEQUENCE</scope>
    <source>
        <tissue evidence="1">Brain</tissue>
    </source>
</reference>
<dbReference type="EMBL" id="HADX01009113">
    <property type="protein sequence ID" value="SBP31345.1"/>
    <property type="molecule type" value="Transcribed_RNA"/>
</dbReference>
<sequence>LKSLHWLTVNYRIQWHGAKIHVRSPYSIYTQQGSEILRKQSAGRTGSEPNKVKLLLATMLHTDGISFLMTSNVPQL</sequence>
<gene>
    <name evidence="1" type="primary">BX005380.2</name>
</gene>
<name>A0A1A7YN57_9TELE</name>
<protein>
    <submittedName>
        <fullName evidence="1">Uncharacterized protein</fullName>
    </submittedName>
</protein>
<reference evidence="1" key="2">
    <citation type="submission" date="2016-06" db="EMBL/GenBank/DDBJ databases">
        <title>The genome of a short-lived fish provides insights into sex chromosome evolution and the genetic control of aging.</title>
        <authorList>
            <person name="Reichwald K."/>
            <person name="Felder M."/>
            <person name="Petzold A."/>
            <person name="Koch P."/>
            <person name="Groth M."/>
            <person name="Platzer M."/>
        </authorList>
    </citation>
    <scope>NUCLEOTIDE SEQUENCE</scope>
    <source>
        <tissue evidence="1">Brain</tissue>
    </source>
</reference>
<accession>A0A1A7YN57</accession>